<feature type="region of interest" description="Disordered" evidence="3">
    <location>
        <begin position="348"/>
        <end position="370"/>
    </location>
</feature>
<dbReference type="PANTHER" id="PTHR46633">
    <property type="entry name" value="TRANSCRIPTION FACTOR MYC/MYB-RELATED"/>
    <property type="match status" value="1"/>
</dbReference>
<dbReference type="EMBL" id="JAJJMA010085883">
    <property type="protein sequence ID" value="MCL7029011.1"/>
    <property type="molecule type" value="Genomic_DNA"/>
</dbReference>
<evidence type="ECO:0000256" key="2">
    <source>
        <dbReference type="ARBA" id="ARBA00023163"/>
    </source>
</evidence>
<dbReference type="Pfam" id="PF14215">
    <property type="entry name" value="bHLH-MYC_N"/>
    <property type="match status" value="2"/>
</dbReference>
<dbReference type="InterPro" id="IPR025610">
    <property type="entry name" value="MYC/MYB_N"/>
</dbReference>
<reference evidence="5" key="1">
    <citation type="submission" date="2022-03" db="EMBL/GenBank/DDBJ databases">
        <title>A functionally conserved STORR gene fusion in Papaver species that diverged 16.8 million years ago.</title>
        <authorList>
            <person name="Catania T."/>
        </authorList>
    </citation>
    <scope>NUCLEOTIDE SEQUENCE</scope>
    <source>
        <strain evidence="5">S-191538</strain>
    </source>
</reference>
<evidence type="ECO:0000256" key="3">
    <source>
        <dbReference type="SAM" id="MobiDB-lite"/>
    </source>
</evidence>
<protein>
    <recommendedName>
        <fullName evidence="4">Transcription factor MYC/MYB N-terminal domain-containing protein</fullName>
    </recommendedName>
</protein>
<organism evidence="5 6">
    <name type="scientific">Papaver nudicaule</name>
    <name type="common">Iceland poppy</name>
    <dbReference type="NCBI Taxonomy" id="74823"/>
    <lineage>
        <taxon>Eukaryota</taxon>
        <taxon>Viridiplantae</taxon>
        <taxon>Streptophyta</taxon>
        <taxon>Embryophyta</taxon>
        <taxon>Tracheophyta</taxon>
        <taxon>Spermatophyta</taxon>
        <taxon>Magnoliopsida</taxon>
        <taxon>Ranunculales</taxon>
        <taxon>Papaveraceae</taxon>
        <taxon>Papaveroideae</taxon>
        <taxon>Papaver</taxon>
    </lineage>
</organism>
<accession>A0AA41S2N6</accession>
<sequence>MEGRVPMLNCLLQQTLRNLCSCSDSSVSSKWVYAVFWRILPRNYPPPKWDFGGSFLDRSKGSNRNWILAWEDGYCDFLECERAGSDYLKGSFGAHVFFKMSHEVYNYGEGLIGKVAAENSHKWVFRENSVDKDQHRQSSWNGSNDSQPRAWDFQFSSGIQTIAIISVREGLIQLGSLEKIMEDLNLVINIQRKFSYLHSIPSAFTMQRPYLTPPNAYPNTLKLHNQMTEFCVDDEKLQLRGGKRCYGDRIEDEYPNKSINIGWNSPHINSEAGIPFCSIPPLLPTNMSCSLEVLLSKLPSVIPSDSGTRDREEDDNNENCNLDIQRVSTNGGSGDELSEISGIKSEALVLEDNEEKPRNCTLNPSSSLEL</sequence>
<evidence type="ECO:0000259" key="4">
    <source>
        <dbReference type="Pfam" id="PF14215"/>
    </source>
</evidence>
<comment type="caution">
    <text evidence="5">The sequence shown here is derived from an EMBL/GenBank/DDBJ whole genome shotgun (WGS) entry which is preliminary data.</text>
</comment>
<feature type="compositionally biased region" description="Polar residues" evidence="3">
    <location>
        <begin position="360"/>
        <end position="370"/>
    </location>
</feature>
<keyword evidence="6" id="KW-1185">Reference proteome</keyword>
<evidence type="ECO:0000313" key="5">
    <source>
        <dbReference type="EMBL" id="MCL7029011.1"/>
    </source>
</evidence>
<feature type="domain" description="Transcription factor MYC/MYB N-terminal" evidence="4">
    <location>
        <begin position="12"/>
        <end position="76"/>
    </location>
</feature>
<feature type="domain" description="Transcription factor MYC/MYB N-terminal" evidence="4">
    <location>
        <begin position="95"/>
        <end position="194"/>
    </location>
</feature>
<gene>
    <name evidence="5" type="ORF">MKW94_024981</name>
</gene>
<keyword evidence="2" id="KW-0804">Transcription</keyword>
<name>A0AA41S2N6_PAPNU</name>
<dbReference type="AlphaFoldDB" id="A0AA41S2N6"/>
<dbReference type="PANTHER" id="PTHR46633:SF6">
    <property type="entry name" value="TRANSCRIPTION FACTOR MYC_MYB N-TERMINAL DOMAIN-CONTAINING PROTEIN"/>
    <property type="match status" value="1"/>
</dbReference>
<evidence type="ECO:0000256" key="1">
    <source>
        <dbReference type="ARBA" id="ARBA00023015"/>
    </source>
</evidence>
<dbReference type="Proteomes" id="UP001177140">
    <property type="component" value="Unassembled WGS sequence"/>
</dbReference>
<keyword evidence="1" id="KW-0805">Transcription regulation</keyword>
<proteinExistence type="predicted"/>
<evidence type="ECO:0000313" key="6">
    <source>
        <dbReference type="Proteomes" id="UP001177140"/>
    </source>
</evidence>